<organism evidence="2 3">
    <name type="scientific">Paraliobacillus ryukyuensis</name>
    <dbReference type="NCBI Taxonomy" id="200904"/>
    <lineage>
        <taxon>Bacteria</taxon>
        <taxon>Bacillati</taxon>
        <taxon>Bacillota</taxon>
        <taxon>Bacilli</taxon>
        <taxon>Bacillales</taxon>
        <taxon>Bacillaceae</taxon>
        <taxon>Paraliobacillus</taxon>
    </lineage>
</organism>
<keyword evidence="3" id="KW-1185">Reference proteome</keyword>
<feature type="transmembrane region" description="Helical" evidence="1">
    <location>
        <begin position="50"/>
        <end position="71"/>
    </location>
</feature>
<dbReference type="AlphaFoldDB" id="A0A366EH55"/>
<evidence type="ECO:0000313" key="3">
    <source>
        <dbReference type="Proteomes" id="UP000252254"/>
    </source>
</evidence>
<keyword evidence="1" id="KW-1133">Transmembrane helix</keyword>
<sequence>MKIKVPIKERVKIFIISPYKLLKQDFQKDKLLIKEAKEYGIKINLYPFKVISCMFVFVTSILYIYFIYIIFGGLFVSPLVFIGLLPNSLSIWVFILIYTKLYPKVKENYLKHVGFYDEY</sequence>
<dbReference type="EMBL" id="QNRI01000001">
    <property type="protein sequence ID" value="RBP01663.1"/>
    <property type="molecule type" value="Genomic_DNA"/>
</dbReference>
<evidence type="ECO:0000256" key="1">
    <source>
        <dbReference type="SAM" id="Phobius"/>
    </source>
</evidence>
<keyword evidence="1" id="KW-0472">Membrane</keyword>
<feature type="transmembrane region" description="Helical" evidence="1">
    <location>
        <begin position="77"/>
        <end position="98"/>
    </location>
</feature>
<name>A0A366EH55_9BACI</name>
<keyword evidence="1" id="KW-0812">Transmembrane</keyword>
<evidence type="ECO:0000313" key="2">
    <source>
        <dbReference type="EMBL" id="RBP01663.1"/>
    </source>
</evidence>
<proteinExistence type="predicted"/>
<gene>
    <name evidence="2" type="ORF">DES48_101406</name>
</gene>
<accession>A0A366EH55</accession>
<comment type="caution">
    <text evidence="2">The sequence shown here is derived from an EMBL/GenBank/DDBJ whole genome shotgun (WGS) entry which is preliminary data.</text>
</comment>
<reference evidence="2 3" key="1">
    <citation type="submission" date="2018-06" db="EMBL/GenBank/DDBJ databases">
        <title>Genomic Encyclopedia of Type Strains, Phase IV (KMG-IV): sequencing the most valuable type-strain genomes for metagenomic binning, comparative biology and taxonomic classification.</title>
        <authorList>
            <person name="Goeker M."/>
        </authorList>
    </citation>
    <scope>NUCLEOTIDE SEQUENCE [LARGE SCALE GENOMIC DNA]</scope>
    <source>
        <strain evidence="2 3">DSM 15140</strain>
    </source>
</reference>
<protein>
    <submittedName>
        <fullName evidence="2">Uncharacterized protein</fullName>
    </submittedName>
</protein>
<dbReference type="Proteomes" id="UP000252254">
    <property type="component" value="Unassembled WGS sequence"/>
</dbReference>